<evidence type="ECO:0000313" key="7">
    <source>
        <dbReference type="Ensembl" id="ENSSSCP00070022736.1"/>
    </source>
</evidence>
<comment type="subcellular location">
    <subcellularLocation>
        <location evidence="1">Secreted</location>
    </subcellularLocation>
</comment>
<dbReference type="AlphaFoldDB" id="A0A4X1U1T9"/>
<accession>A0A4X1U1T9</accession>
<dbReference type="InterPro" id="IPR042185">
    <property type="entry name" value="Serpin_sf_2"/>
</dbReference>
<evidence type="ECO:0000256" key="1">
    <source>
        <dbReference type="ARBA" id="ARBA00004613"/>
    </source>
</evidence>
<dbReference type="Gene3D" id="2.30.39.10">
    <property type="entry name" value="Alpha-1-antitrypsin, domain 1"/>
    <property type="match status" value="1"/>
</dbReference>
<dbReference type="PANTHER" id="PTHR11461:SF186">
    <property type="entry name" value="SERPIN B4"/>
    <property type="match status" value="1"/>
</dbReference>
<dbReference type="FunFam" id="2.30.39.10:FF:000001">
    <property type="entry name" value="Serpin family B member 2"/>
    <property type="match status" value="1"/>
</dbReference>
<keyword evidence="4" id="KW-0646">Protease inhibitor</keyword>
<sequence>EVVFPHGDLMLTKFAVDLFQQIRRSEGGNIFYSPLSIMSALAMTYLGSRGHTASEIRKVEQEERITGKSEHKDVGRAGTVHRQFQRLLTELNKPTNAYELSVANRLYGDKEVSFSQDYLENVKKFYLASVASVDFVNAAEESRQMINSWVESQTKGKIKDLFPKGTLSSSTTLVLVNAIYFKGRWLQEFKKENTSKEKFWLNKVLSISYVQNQSFQFASLEHLHVKILEIPYTGQELSMLLLLPDEVDGLQKLEEGLTAEKLLEWTSSQNMKESQVDLHLPRFKVEENYKLMAKADADFSGMTGRRELAISSVVHKSFVEVTEEGTEAAAATGVVTGMTSAPLNNHFHCDHPFLFFIRHNKTNSILFCGRVSSP</sequence>
<proteinExistence type="inferred from homology"/>
<keyword evidence="3" id="KW-0964">Secreted</keyword>
<dbReference type="Proteomes" id="UP000314985">
    <property type="component" value="Unassembled WGS sequence"/>
</dbReference>
<keyword evidence="5" id="KW-0722">Serine protease inhibitor</keyword>
<evidence type="ECO:0000256" key="4">
    <source>
        <dbReference type="ARBA" id="ARBA00022690"/>
    </source>
</evidence>
<reference evidence="7" key="2">
    <citation type="submission" date="2025-08" db="UniProtKB">
        <authorList>
            <consortium name="Ensembl"/>
        </authorList>
    </citation>
    <scope>IDENTIFICATION</scope>
</reference>
<comment type="similarity">
    <text evidence="2">Belongs to the serpin family. Ov-serpin subfamily.</text>
</comment>
<dbReference type="SUPFAM" id="SSF56574">
    <property type="entry name" value="Serpins"/>
    <property type="match status" value="1"/>
</dbReference>
<evidence type="ECO:0000256" key="3">
    <source>
        <dbReference type="ARBA" id="ARBA00022525"/>
    </source>
</evidence>
<evidence type="ECO:0000259" key="6">
    <source>
        <dbReference type="SMART" id="SM00093"/>
    </source>
</evidence>
<dbReference type="Ensembl" id="ENSSSCT00070027343.1">
    <property type="protein sequence ID" value="ENSSSCP00070022736.1"/>
    <property type="gene ID" value="ENSSSCG00070013269.1"/>
</dbReference>
<name>A0A4X1U1T9_PIG</name>
<dbReference type="GO" id="GO:0005615">
    <property type="term" value="C:extracellular space"/>
    <property type="evidence" value="ECO:0007669"/>
    <property type="project" value="InterPro"/>
</dbReference>
<organism evidence="7 8">
    <name type="scientific">Sus scrofa</name>
    <name type="common">Pig</name>
    <dbReference type="NCBI Taxonomy" id="9823"/>
    <lineage>
        <taxon>Eukaryota</taxon>
        <taxon>Metazoa</taxon>
        <taxon>Chordata</taxon>
        <taxon>Craniata</taxon>
        <taxon>Vertebrata</taxon>
        <taxon>Euteleostomi</taxon>
        <taxon>Mammalia</taxon>
        <taxon>Eutheria</taxon>
        <taxon>Laurasiatheria</taxon>
        <taxon>Artiodactyla</taxon>
        <taxon>Suina</taxon>
        <taxon>Suidae</taxon>
        <taxon>Sus</taxon>
    </lineage>
</organism>
<dbReference type="Pfam" id="PF00079">
    <property type="entry name" value="Serpin"/>
    <property type="match status" value="1"/>
</dbReference>
<dbReference type="InterPro" id="IPR023795">
    <property type="entry name" value="Serpin_CS"/>
</dbReference>
<dbReference type="GO" id="GO:0004867">
    <property type="term" value="F:serine-type endopeptidase inhibitor activity"/>
    <property type="evidence" value="ECO:0007669"/>
    <property type="project" value="UniProtKB-KW"/>
</dbReference>
<evidence type="ECO:0000313" key="8">
    <source>
        <dbReference type="Proteomes" id="UP000314985"/>
    </source>
</evidence>
<dbReference type="SMART" id="SM00093">
    <property type="entry name" value="SERPIN"/>
    <property type="match status" value="1"/>
</dbReference>
<dbReference type="PANTHER" id="PTHR11461">
    <property type="entry name" value="SERINE PROTEASE INHIBITOR, SERPIN"/>
    <property type="match status" value="1"/>
</dbReference>
<dbReference type="InterPro" id="IPR042178">
    <property type="entry name" value="Serpin_sf_1"/>
</dbReference>
<dbReference type="InterPro" id="IPR000215">
    <property type="entry name" value="Serpin_fam"/>
</dbReference>
<evidence type="ECO:0000256" key="5">
    <source>
        <dbReference type="ARBA" id="ARBA00022900"/>
    </source>
</evidence>
<evidence type="ECO:0000256" key="2">
    <source>
        <dbReference type="ARBA" id="ARBA00006426"/>
    </source>
</evidence>
<reference evidence="8" key="1">
    <citation type="submission" date="2017-08" db="EMBL/GenBank/DDBJ databases">
        <title>USMARCv1.0.</title>
        <authorList>
            <person name="Hannum G.I."/>
            <person name="Koren S."/>
            <person name="Schroeder S.G."/>
            <person name="Chin S.C."/>
            <person name="Nonneman D.J."/>
            <person name="Becker S.A."/>
            <person name="Rosen B.D."/>
            <person name="Bickhart D.M."/>
            <person name="Putnam N.H."/>
            <person name="Green R.E."/>
            <person name="Tuggle C.K."/>
            <person name="Liu H."/>
            <person name="Rohrer G.A."/>
            <person name="Warr A."/>
            <person name="Hall R."/>
            <person name="Kim K."/>
            <person name="Hume D.A."/>
            <person name="Talbot R."/>
            <person name="Chow W."/>
            <person name="Howe K."/>
            <person name="Schwartz A.S."/>
            <person name="Watson M."/>
            <person name="Archibald A.L."/>
            <person name="Phillippy A.M."/>
            <person name="Smith T.P.L."/>
        </authorList>
    </citation>
    <scope>NUCLEOTIDE SEQUENCE [LARGE SCALE GENOMIC DNA]</scope>
</reference>
<dbReference type="CDD" id="cd19956">
    <property type="entry name" value="serpinB"/>
    <property type="match status" value="1"/>
</dbReference>
<dbReference type="InterPro" id="IPR036186">
    <property type="entry name" value="Serpin_sf"/>
</dbReference>
<protein>
    <recommendedName>
        <fullName evidence="6">Serpin domain-containing protein</fullName>
    </recommendedName>
</protein>
<dbReference type="Gene3D" id="3.30.497.10">
    <property type="entry name" value="Antithrombin, subunit I, domain 2"/>
    <property type="match status" value="1"/>
</dbReference>
<dbReference type="PROSITE" id="PS00284">
    <property type="entry name" value="SERPIN"/>
    <property type="match status" value="1"/>
</dbReference>
<feature type="domain" description="Serpin" evidence="6">
    <location>
        <begin position="16"/>
        <end position="374"/>
    </location>
</feature>
<dbReference type="FunFam" id="3.30.497.10:FF:000001">
    <property type="entry name" value="Serine protease inhibitor"/>
    <property type="match status" value="1"/>
</dbReference>
<dbReference type="InterPro" id="IPR023796">
    <property type="entry name" value="Serpin_dom"/>
</dbReference>